<evidence type="ECO:0000256" key="1">
    <source>
        <dbReference type="ARBA" id="ARBA00022630"/>
    </source>
</evidence>
<evidence type="ECO:0000256" key="4">
    <source>
        <dbReference type="ARBA" id="ARBA00023002"/>
    </source>
</evidence>
<dbReference type="PROSITE" id="PS51085">
    <property type="entry name" value="2FE2S_FER_2"/>
    <property type="match status" value="1"/>
</dbReference>
<dbReference type="GO" id="GO:0046872">
    <property type="term" value="F:metal ion binding"/>
    <property type="evidence" value="ECO:0007669"/>
    <property type="project" value="UniProtKB-KW"/>
</dbReference>
<evidence type="ECO:0000256" key="2">
    <source>
        <dbReference type="ARBA" id="ARBA00022714"/>
    </source>
</evidence>
<dbReference type="Gene3D" id="2.40.30.10">
    <property type="entry name" value="Translation factors"/>
    <property type="match status" value="1"/>
</dbReference>
<dbReference type="PANTHER" id="PTHR47354:SF1">
    <property type="entry name" value="CARNITINE MONOOXYGENASE REDUCTASE SUBUNIT"/>
    <property type="match status" value="1"/>
</dbReference>
<keyword evidence="3" id="KW-0479">Metal-binding</keyword>
<evidence type="ECO:0000313" key="9">
    <source>
        <dbReference type="EMBL" id="MYM89362.1"/>
    </source>
</evidence>
<keyword evidence="1" id="KW-0285">Flavoprotein</keyword>
<reference evidence="9 10" key="1">
    <citation type="submission" date="2020-01" db="EMBL/GenBank/DDBJ databases">
        <title>Novel species isolated from a subtropical stream in China.</title>
        <authorList>
            <person name="Lu H."/>
        </authorList>
    </citation>
    <scope>NUCLEOTIDE SEQUENCE [LARGE SCALE GENOMIC DNA]</scope>
    <source>
        <strain evidence="9 10">FT82W</strain>
    </source>
</reference>
<proteinExistence type="predicted"/>
<organism evidence="9 10">
    <name type="scientific">Duganella vulcania</name>
    <dbReference type="NCBI Taxonomy" id="2692166"/>
    <lineage>
        <taxon>Bacteria</taxon>
        <taxon>Pseudomonadati</taxon>
        <taxon>Pseudomonadota</taxon>
        <taxon>Betaproteobacteria</taxon>
        <taxon>Burkholderiales</taxon>
        <taxon>Oxalobacteraceae</taxon>
        <taxon>Telluria group</taxon>
        <taxon>Duganella</taxon>
    </lineage>
</organism>
<dbReference type="SUPFAM" id="SSF52343">
    <property type="entry name" value="Ferredoxin reductase-like, C-terminal NADP-linked domain"/>
    <property type="match status" value="1"/>
</dbReference>
<keyword evidence="2" id="KW-0001">2Fe-2S</keyword>
<dbReference type="InterPro" id="IPR012675">
    <property type="entry name" value="Beta-grasp_dom_sf"/>
</dbReference>
<dbReference type="PROSITE" id="PS00197">
    <property type="entry name" value="2FE2S_FER_1"/>
    <property type="match status" value="1"/>
</dbReference>
<evidence type="ECO:0000256" key="3">
    <source>
        <dbReference type="ARBA" id="ARBA00022723"/>
    </source>
</evidence>
<sequence length="317" mass="33790">MKLIVDSIKDETPEIRSFRLVDPAGRELPAYTAGAHIDIVGPTGITRQYSLCGSPDDRHGYHVAVKREPASRGGSLALHREVRIDSELEVGTPRNLFGIEPSAPEHLLFGAGIGITPLLSMAYALHAGGARFMLHYFIRARQHAAFAALLESAPFAAHVRFHTGVAPDALGAVLRACLDQAEHAHAAHVYTCGPAPFMAQVVACAARDRSEELIHLEHFQADGPTASAGTGFELELARSGRILAVAADVSIVDVLAQAGITIDTSCREGICGTCIVPVLAGHPEHRDHCLTKKEKAANDQICACVSRALSARLVLDL</sequence>
<dbReference type="GO" id="GO:0016491">
    <property type="term" value="F:oxidoreductase activity"/>
    <property type="evidence" value="ECO:0007669"/>
    <property type="project" value="UniProtKB-KW"/>
</dbReference>
<dbReference type="SUPFAM" id="SSF54292">
    <property type="entry name" value="2Fe-2S ferredoxin-like"/>
    <property type="match status" value="1"/>
</dbReference>
<dbReference type="InterPro" id="IPR006058">
    <property type="entry name" value="2Fe2S_fd_BS"/>
</dbReference>
<accession>A0A845G7C2</accession>
<evidence type="ECO:0000256" key="5">
    <source>
        <dbReference type="ARBA" id="ARBA00023004"/>
    </source>
</evidence>
<dbReference type="InterPro" id="IPR001041">
    <property type="entry name" value="2Fe-2S_ferredoxin-type"/>
</dbReference>
<dbReference type="RefSeq" id="WP_161098305.1">
    <property type="nucleotide sequence ID" value="NZ_WWCW01000072.1"/>
</dbReference>
<dbReference type="InterPro" id="IPR017927">
    <property type="entry name" value="FAD-bd_FR_type"/>
</dbReference>
<dbReference type="CDD" id="cd06185">
    <property type="entry name" value="PDR_like"/>
    <property type="match status" value="1"/>
</dbReference>
<dbReference type="InterPro" id="IPR017938">
    <property type="entry name" value="Riboflavin_synthase-like_b-brl"/>
</dbReference>
<keyword evidence="6" id="KW-0411">Iron-sulfur</keyword>
<name>A0A845G7C2_9BURK</name>
<evidence type="ECO:0000259" key="7">
    <source>
        <dbReference type="PROSITE" id="PS51085"/>
    </source>
</evidence>
<dbReference type="PANTHER" id="PTHR47354">
    <property type="entry name" value="NADH OXIDOREDUCTASE HCR"/>
    <property type="match status" value="1"/>
</dbReference>
<feature type="domain" description="2Fe-2S ferredoxin-type" evidence="7">
    <location>
        <begin position="232"/>
        <end position="317"/>
    </location>
</feature>
<comment type="caution">
    <text evidence="9">The sequence shown here is derived from an EMBL/GenBank/DDBJ whole genome shotgun (WGS) entry which is preliminary data.</text>
</comment>
<dbReference type="GO" id="GO:0051537">
    <property type="term" value="F:2 iron, 2 sulfur cluster binding"/>
    <property type="evidence" value="ECO:0007669"/>
    <property type="project" value="UniProtKB-KW"/>
</dbReference>
<dbReference type="PRINTS" id="PR00409">
    <property type="entry name" value="PHDIOXRDTASE"/>
</dbReference>
<evidence type="ECO:0000259" key="8">
    <source>
        <dbReference type="PROSITE" id="PS51384"/>
    </source>
</evidence>
<dbReference type="InterPro" id="IPR050415">
    <property type="entry name" value="MRET"/>
</dbReference>
<protein>
    <submittedName>
        <fullName evidence="9">2Fe-2S iron-sulfur cluster binding domain-containing protein</fullName>
    </submittedName>
</protein>
<gene>
    <name evidence="9" type="ORF">GTP91_19565</name>
</gene>
<dbReference type="PROSITE" id="PS51384">
    <property type="entry name" value="FAD_FR"/>
    <property type="match status" value="1"/>
</dbReference>
<dbReference type="CDD" id="cd00207">
    <property type="entry name" value="fer2"/>
    <property type="match status" value="1"/>
</dbReference>
<dbReference type="EMBL" id="WWCW01000072">
    <property type="protein sequence ID" value="MYM89362.1"/>
    <property type="molecule type" value="Genomic_DNA"/>
</dbReference>
<dbReference type="Gene3D" id="3.40.50.80">
    <property type="entry name" value="Nucleotide-binding domain of ferredoxin-NADP reductase (FNR) module"/>
    <property type="match status" value="1"/>
</dbReference>
<keyword evidence="5" id="KW-0408">Iron</keyword>
<dbReference type="Pfam" id="PF00111">
    <property type="entry name" value="Fer2"/>
    <property type="match status" value="1"/>
</dbReference>
<dbReference type="InterPro" id="IPR036010">
    <property type="entry name" value="2Fe-2S_ferredoxin-like_sf"/>
</dbReference>
<dbReference type="AlphaFoldDB" id="A0A845G7C2"/>
<dbReference type="Proteomes" id="UP000470302">
    <property type="component" value="Unassembled WGS sequence"/>
</dbReference>
<dbReference type="SUPFAM" id="SSF63380">
    <property type="entry name" value="Riboflavin synthase domain-like"/>
    <property type="match status" value="1"/>
</dbReference>
<evidence type="ECO:0000256" key="6">
    <source>
        <dbReference type="ARBA" id="ARBA00023014"/>
    </source>
</evidence>
<dbReference type="Gene3D" id="3.10.20.30">
    <property type="match status" value="1"/>
</dbReference>
<evidence type="ECO:0000313" key="10">
    <source>
        <dbReference type="Proteomes" id="UP000470302"/>
    </source>
</evidence>
<feature type="domain" description="FAD-binding FR-type" evidence="8">
    <location>
        <begin position="1"/>
        <end position="100"/>
    </location>
</feature>
<dbReference type="InterPro" id="IPR039261">
    <property type="entry name" value="FNR_nucleotide-bd"/>
</dbReference>
<keyword evidence="4" id="KW-0560">Oxidoreductase</keyword>